<dbReference type="AlphaFoldDB" id="A0A2K8LFG9"/>
<dbReference type="EMBL" id="CP018800">
    <property type="protein sequence ID" value="ATX83016.1"/>
    <property type="molecule type" value="Genomic_DNA"/>
</dbReference>
<evidence type="ECO:0000313" key="4">
    <source>
        <dbReference type="Proteomes" id="UP000231637"/>
    </source>
</evidence>
<dbReference type="KEGG" id="mfn:Ga0123462_2182"/>
<keyword evidence="4" id="KW-1185">Reference proteome</keyword>
<keyword evidence="2" id="KW-0732">Signal</keyword>
<sequence>MMNPMRIALIASLALALSACGGMPKLFWEADGGQGAQQDSDLQGEASHAQTAASPESRSGYVMPVAGVVGSKAGAMPEAYKGMLAGRAVTLDARTFNAQPGRVLSSVVDAMFSLNIPVDVVDSPNGIITSDWVREGENDPTFQPSIIGFTRHSFVVRVVAESEGSSMLEVHTIGQEYVSSQWEDRPLKRKVSEELFSAVDELLKR</sequence>
<organism evidence="3 4">
    <name type="scientific">Mariprofundus ferrinatatus</name>
    <dbReference type="NCBI Taxonomy" id="1921087"/>
    <lineage>
        <taxon>Bacteria</taxon>
        <taxon>Pseudomonadati</taxon>
        <taxon>Pseudomonadota</taxon>
        <taxon>Candidatius Mariprofundia</taxon>
        <taxon>Mariprofundales</taxon>
        <taxon>Mariprofundaceae</taxon>
        <taxon>Mariprofundus</taxon>
    </lineage>
</organism>
<reference evidence="3 4" key="1">
    <citation type="submission" date="2016-12" db="EMBL/GenBank/DDBJ databases">
        <title>Isolation and genomic insights into novel planktonic Zetaproteobacteria from stratified waters of the Chesapeake Bay.</title>
        <authorList>
            <person name="McAllister S.M."/>
            <person name="Kato S."/>
            <person name="Chan C.S."/>
            <person name="Chiu B.K."/>
            <person name="Field E.K."/>
        </authorList>
    </citation>
    <scope>NUCLEOTIDE SEQUENCE [LARGE SCALE GENOMIC DNA]</scope>
    <source>
        <strain evidence="3 4">CP-8</strain>
    </source>
</reference>
<feature type="compositionally biased region" description="Polar residues" evidence="1">
    <location>
        <begin position="48"/>
        <end position="57"/>
    </location>
</feature>
<proteinExistence type="predicted"/>
<name>A0A2K8LFG9_9PROT</name>
<dbReference type="Proteomes" id="UP000231637">
    <property type="component" value="Chromosome"/>
</dbReference>
<evidence type="ECO:0000256" key="1">
    <source>
        <dbReference type="SAM" id="MobiDB-lite"/>
    </source>
</evidence>
<evidence type="ECO:0000256" key="2">
    <source>
        <dbReference type="SAM" id="SignalP"/>
    </source>
</evidence>
<dbReference type="PROSITE" id="PS51257">
    <property type="entry name" value="PROKAR_LIPOPROTEIN"/>
    <property type="match status" value="1"/>
</dbReference>
<dbReference type="OrthoDB" id="5295248at2"/>
<feature type="region of interest" description="Disordered" evidence="1">
    <location>
        <begin position="31"/>
        <end position="58"/>
    </location>
</feature>
<dbReference type="RefSeq" id="WP_100266300.1">
    <property type="nucleotide sequence ID" value="NZ_CP018800.1"/>
</dbReference>
<gene>
    <name evidence="3" type="ORF">Ga0123462_2182</name>
</gene>
<feature type="signal peptide" evidence="2">
    <location>
        <begin position="1"/>
        <end position="21"/>
    </location>
</feature>
<evidence type="ECO:0008006" key="5">
    <source>
        <dbReference type="Google" id="ProtNLM"/>
    </source>
</evidence>
<feature type="chain" id="PRO_5014966130" description="Outer membrane protein assembly factor BamC" evidence="2">
    <location>
        <begin position="22"/>
        <end position="205"/>
    </location>
</feature>
<evidence type="ECO:0000313" key="3">
    <source>
        <dbReference type="EMBL" id="ATX83016.1"/>
    </source>
</evidence>
<accession>A0A2K8LFG9</accession>
<protein>
    <recommendedName>
        <fullName evidence="5">Outer membrane protein assembly factor BamC</fullName>
    </recommendedName>
</protein>